<sequence>MCGSDRPEIDPSGSLATTNRPKLMNRHLQRTLCPIFGNKDPPSDIMHVHLSPQQIRPGRMTRRKRDAPARTAARAGSGAEDFGDPVDGTVPGTCGDHGDPGLHGRPASQSP</sequence>
<dbReference type="EMBL" id="BOOI01000033">
    <property type="protein sequence ID" value="GIH85226.1"/>
    <property type="molecule type" value="Genomic_DNA"/>
</dbReference>
<feature type="region of interest" description="Disordered" evidence="1">
    <location>
        <begin position="1"/>
        <end position="23"/>
    </location>
</feature>
<dbReference type="Proteomes" id="UP000655044">
    <property type="component" value="Unassembled WGS sequence"/>
</dbReference>
<evidence type="ECO:0000313" key="3">
    <source>
        <dbReference type="Proteomes" id="UP000655044"/>
    </source>
</evidence>
<accession>A0A8J3RY81</accession>
<name>A0A8J3RY81_PLARO</name>
<keyword evidence="3" id="KW-1185">Reference proteome</keyword>
<protein>
    <submittedName>
        <fullName evidence="2">Uncharacterized protein</fullName>
    </submittedName>
</protein>
<evidence type="ECO:0000313" key="2">
    <source>
        <dbReference type="EMBL" id="GIH85226.1"/>
    </source>
</evidence>
<gene>
    <name evidence="2" type="ORF">Pro02_36340</name>
</gene>
<feature type="region of interest" description="Disordered" evidence="1">
    <location>
        <begin position="56"/>
        <end position="111"/>
    </location>
</feature>
<proteinExistence type="predicted"/>
<evidence type="ECO:0000256" key="1">
    <source>
        <dbReference type="SAM" id="MobiDB-lite"/>
    </source>
</evidence>
<dbReference type="AlphaFoldDB" id="A0A8J3RY81"/>
<organism evidence="2 3">
    <name type="scientific">Planobispora rosea</name>
    <dbReference type="NCBI Taxonomy" id="35762"/>
    <lineage>
        <taxon>Bacteria</taxon>
        <taxon>Bacillati</taxon>
        <taxon>Actinomycetota</taxon>
        <taxon>Actinomycetes</taxon>
        <taxon>Streptosporangiales</taxon>
        <taxon>Streptosporangiaceae</taxon>
        <taxon>Planobispora</taxon>
    </lineage>
</organism>
<reference evidence="2" key="1">
    <citation type="submission" date="2021-01" db="EMBL/GenBank/DDBJ databases">
        <title>Whole genome shotgun sequence of Planobispora rosea NBRC 15558.</title>
        <authorList>
            <person name="Komaki H."/>
            <person name="Tamura T."/>
        </authorList>
    </citation>
    <scope>NUCLEOTIDE SEQUENCE</scope>
    <source>
        <strain evidence="2">NBRC 15558</strain>
    </source>
</reference>
<comment type="caution">
    <text evidence="2">The sequence shown here is derived from an EMBL/GenBank/DDBJ whole genome shotgun (WGS) entry which is preliminary data.</text>
</comment>